<accession>A0A6L9EFZ8</accession>
<evidence type="ECO:0000256" key="1">
    <source>
        <dbReference type="SAM" id="SignalP"/>
    </source>
</evidence>
<dbReference type="InterPro" id="IPR029058">
    <property type="entry name" value="AB_hydrolase_fold"/>
</dbReference>
<dbReference type="AlphaFoldDB" id="A0A6L9EFZ8"/>
<dbReference type="GO" id="GO:0052689">
    <property type="term" value="F:carboxylic ester hydrolase activity"/>
    <property type="evidence" value="ECO:0007669"/>
    <property type="project" value="TreeGrafter"/>
</dbReference>
<name>A0A6L9EFZ8_9FLAO</name>
<sequence>MKNHCCLIAAVLFVVMTGNAQMGTVTKSKVLSDSTRLMTRMILPEKPLKKKPPVLVIVHGSGNQGSWNTYIPMISRFSAQGFAVVFFDKRGTGDSEGVYEEVTAENSEDVFERLSNDVVSVSAWAKKQARIDTARVGLLAYSEGGWVAPLALSKSDDLKFAAILSGPLCTVGQELLFTELQQKAEEVPEITLDSIYKSLADFTGKAGFDSRPLVESMETPGFWLFGGKDQSMAVDFSKAQLAELMKKSPEIPIRFKVYPNANHSLYDAETKERMPYAEDIRDWVLECMYE</sequence>
<protein>
    <submittedName>
        <fullName evidence="3">Alpha/beta fold hydrolase</fullName>
    </submittedName>
</protein>
<evidence type="ECO:0000313" key="3">
    <source>
        <dbReference type="EMBL" id="NAS13667.1"/>
    </source>
</evidence>
<feature type="chain" id="PRO_5026647868" evidence="1">
    <location>
        <begin position="23"/>
        <end position="290"/>
    </location>
</feature>
<gene>
    <name evidence="3" type="ORF">GTQ38_16760</name>
</gene>
<keyword evidence="3" id="KW-0378">Hydrolase</keyword>
<dbReference type="RefSeq" id="WP_161436696.1">
    <property type="nucleotide sequence ID" value="NZ_WXYO01000007.1"/>
</dbReference>
<keyword evidence="1" id="KW-0732">Signal</keyword>
<dbReference type="Pfam" id="PF02129">
    <property type="entry name" value="Peptidase_S15"/>
    <property type="match status" value="1"/>
</dbReference>
<feature type="domain" description="Xaa-Pro dipeptidyl-peptidase-like" evidence="2">
    <location>
        <begin position="33"/>
        <end position="166"/>
    </location>
</feature>
<comment type="caution">
    <text evidence="3">The sequence shown here is derived from an EMBL/GenBank/DDBJ whole genome shotgun (WGS) entry which is preliminary data.</text>
</comment>
<dbReference type="Proteomes" id="UP000475249">
    <property type="component" value="Unassembled WGS sequence"/>
</dbReference>
<dbReference type="PANTHER" id="PTHR43265:SF1">
    <property type="entry name" value="ESTERASE ESTD"/>
    <property type="match status" value="1"/>
</dbReference>
<dbReference type="Gene3D" id="3.40.50.1820">
    <property type="entry name" value="alpha/beta hydrolase"/>
    <property type="match status" value="1"/>
</dbReference>
<dbReference type="SUPFAM" id="SSF53474">
    <property type="entry name" value="alpha/beta-Hydrolases"/>
    <property type="match status" value="1"/>
</dbReference>
<dbReference type="InterPro" id="IPR053145">
    <property type="entry name" value="AB_hydrolase_Est10"/>
</dbReference>
<evidence type="ECO:0000313" key="4">
    <source>
        <dbReference type="Proteomes" id="UP000475249"/>
    </source>
</evidence>
<dbReference type="PANTHER" id="PTHR43265">
    <property type="entry name" value="ESTERASE ESTD"/>
    <property type="match status" value="1"/>
</dbReference>
<keyword evidence="4" id="KW-1185">Reference proteome</keyword>
<dbReference type="EMBL" id="WXYO01000007">
    <property type="protein sequence ID" value="NAS13667.1"/>
    <property type="molecule type" value="Genomic_DNA"/>
</dbReference>
<reference evidence="3 4" key="1">
    <citation type="submission" date="2020-01" db="EMBL/GenBank/DDBJ databases">
        <title>Bacteria diversity of Porities sp.</title>
        <authorList>
            <person name="Wang G."/>
        </authorList>
    </citation>
    <scope>NUCLEOTIDE SEQUENCE [LARGE SCALE GENOMIC DNA]</scope>
    <source>
        <strain evidence="3 4">R33</strain>
    </source>
</reference>
<evidence type="ECO:0000259" key="2">
    <source>
        <dbReference type="Pfam" id="PF02129"/>
    </source>
</evidence>
<proteinExistence type="predicted"/>
<organism evidence="3 4">
    <name type="scientific">Poritiphilus flavus</name>
    <dbReference type="NCBI Taxonomy" id="2697053"/>
    <lineage>
        <taxon>Bacteria</taxon>
        <taxon>Pseudomonadati</taxon>
        <taxon>Bacteroidota</taxon>
        <taxon>Flavobacteriia</taxon>
        <taxon>Flavobacteriales</taxon>
        <taxon>Flavobacteriaceae</taxon>
        <taxon>Poritiphilus</taxon>
    </lineage>
</organism>
<dbReference type="InterPro" id="IPR000383">
    <property type="entry name" value="Xaa-Pro-like_dom"/>
</dbReference>
<feature type="signal peptide" evidence="1">
    <location>
        <begin position="1"/>
        <end position="22"/>
    </location>
</feature>